<keyword evidence="5" id="KW-0997">Cell inner membrane</keyword>
<dbReference type="InterPro" id="IPR036097">
    <property type="entry name" value="HisK_dim/P_sf"/>
</dbReference>
<dbReference type="Pfam" id="PF02518">
    <property type="entry name" value="HATPase_c"/>
    <property type="match status" value="1"/>
</dbReference>
<dbReference type="SUPFAM" id="SSF55874">
    <property type="entry name" value="ATPase domain of HSP90 chaperone/DNA topoisomerase II/histidine kinase"/>
    <property type="match status" value="1"/>
</dbReference>
<dbReference type="InterPro" id="IPR036890">
    <property type="entry name" value="HATPase_C_sf"/>
</dbReference>
<keyword evidence="10 18" id="KW-0418">Kinase</keyword>
<feature type="domain" description="HAMP" evidence="17">
    <location>
        <begin position="199"/>
        <end position="251"/>
    </location>
</feature>
<accession>Q2IXI2</accession>
<dbReference type="PRINTS" id="PR00344">
    <property type="entry name" value="BCTRLSENSOR"/>
</dbReference>
<evidence type="ECO:0000259" key="17">
    <source>
        <dbReference type="PROSITE" id="PS50885"/>
    </source>
</evidence>
<dbReference type="EC" id="2.7.13.3" evidence="3"/>
<dbReference type="SMART" id="SM00387">
    <property type="entry name" value="HATPase_c"/>
    <property type="match status" value="1"/>
</dbReference>
<evidence type="ECO:0000256" key="7">
    <source>
        <dbReference type="ARBA" id="ARBA00022679"/>
    </source>
</evidence>
<dbReference type="PROSITE" id="PS50885">
    <property type="entry name" value="HAMP"/>
    <property type="match status" value="1"/>
</dbReference>
<dbReference type="Gene3D" id="1.10.287.130">
    <property type="match status" value="1"/>
</dbReference>
<dbReference type="AlphaFoldDB" id="Q2IXI2"/>
<dbReference type="GO" id="GO:0000155">
    <property type="term" value="F:phosphorelay sensor kinase activity"/>
    <property type="evidence" value="ECO:0007669"/>
    <property type="project" value="InterPro"/>
</dbReference>
<keyword evidence="7" id="KW-0808">Transferase</keyword>
<dbReference type="EMBL" id="CP000250">
    <property type="protein sequence ID" value="ABD07078.1"/>
    <property type="molecule type" value="Genomic_DNA"/>
</dbReference>
<dbReference type="SMART" id="SM00304">
    <property type="entry name" value="HAMP"/>
    <property type="match status" value="1"/>
</dbReference>
<evidence type="ECO:0000256" key="15">
    <source>
        <dbReference type="SAM" id="Phobius"/>
    </source>
</evidence>
<dbReference type="GO" id="GO:0005886">
    <property type="term" value="C:plasma membrane"/>
    <property type="evidence" value="ECO:0007669"/>
    <property type="project" value="UniProtKB-SubCell"/>
</dbReference>
<sequence>MSRRRPRSLLTQVALLSFAALLVAQFVSFWLFTADHAKRIRVAQRIEVVERVAAVAALLDKAPATARDDLLEAASSRSTRFEVATAPTVDRPVDLLGSDCGQRDCADLGLPAGLRMQEDFVSPRDGGRFSDPPPRFRDRLVKSNLAPVAFKLSLPLRDAQWLNVTSRFERPAIQLPPQVMGTTLVSLALVLAALWFALRRVTRPLDQLASAADGFGLDAPPPRMPTGGPREVRALSDALARMHERLARMLGERTRMLAALGHDLRSPITALRVRAEMVDDAENKERMIATLDEMQQMVEATLAFARGVSTDQPTEPVDLAALASELAAELSAIGPPIRITSATPIVLPLRRVPLRRALRNILENAQRYGGGAEVRVEQDGTEVRMVIEDRGPGLPDSDLTRVFEPFVRLETSRSRETGGTGLGLPIARAILQAHGATIALANRPEGGLRATVTFAG</sequence>
<evidence type="ECO:0000256" key="1">
    <source>
        <dbReference type="ARBA" id="ARBA00000085"/>
    </source>
</evidence>
<dbReference type="PANTHER" id="PTHR44936">
    <property type="entry name" value="SENSOR PROTEIN CREC"/>
    <property type="match status" value="1"/>
</dbReference>
<evidence type="ECO:0000256" key="10">
    <source>
        <dbReference type="ARBA" id="ARBA00022777"/>
    </source>
</evidence>
<dbReference type="GO" id="GO:0005524">
    <property type="term" value="F:ATP binding"/>
    <property type="evidence" value="ECO:0007669"/>
    <property type="project" value="UniProtKB-KW"/>
</dbReference>
<dbReference type="PANTHER" id="PTHR44936:SF5">
    <property type="entry name" value="SENSOR HISTIDINE KINASE ENVZ"/>
    <property type="match status" value="1"/>
</dbReference>
<feature type="domain" description="Histidine kinase" evidence="16">
    <location>
        <begin position="259"/>
        <end position="456"/>
    </location>
</feature>
<dbReference type="RefSeq" id="WP_011441263.1">
    <property type="nucleotide sequence ID" value="NC_007778.1"/>
</dbReference>
<evidence type="ECO:0000313" key="19">
    <source>
        <dbReference type="Proteomes" id="UP000008809"/>
    </source>
</evidence>
<evidence type="ECO:0000256" key="11">
    <source>
        <dbReference type="ARBA" id="ARBA00022840"/>
    </source>
</evidence>
<evidence type="ECO:0000313" key="18">
    <source>
        <dbReference type="EMBL" id="ABD07078.1"/>
    </source>
</evidence>
<reference evidence="18 19" key="1">
    <citation type="submission" date="2006-01" db="EMBL/GenBank/DDBJ databases">
        <title>Complete sequence of Rhodopseudomonas palustris HaA2.</title>
        <authorList>
            <consortium name="US DOE Joint Genome Institute"/>
            <person name="Copeland A."/>
            <person name="Lucas S."/>
            <person name="Lapidus A."/>
            <person name="Barry K."/>
            <person name="Detter J.C."/>
            <person name="Glavina T."/>
            <person name="Hammon N."/>
            <person name="Israni S."/>
            <person name="Pitluck S."/>
            <person name="Chain P."/>
            <person name="Malfatti S."/>
            <person name="Shin M."/>
            <person name="Vergez L."/>
            <person name="Schmutz J."/>
            <person name="Larimer F."/>
            <person name="Land M."/>
            <person name="Hauser L."/>
            <person name="Pelletier D.A."/>
            <person name="Kyrpides N."/>
            <person name="Anderson I."/>
            <person name="Oda Y."/>
            <person name="Harwood C.S."/>
            <person name="Richardson P."/>
        </authorList>
    </citation>
    <scope>NUCLEOTIDE SEQUENCE [LARGE SCALE GENOMIC DNA]</scope>
    <source>
        <strain evidence="18 19">HaA2</strain>
    </source>
</reference>
<dbReference type="SUPFAM" id="SSF47384">
    <property type="entry name" value="Homodimeric domain of signal transducing histidine kinase"/>
    <property type="match status" value="1"/>
</dbReference>
<dbReference type="InterPro" id="IPR003661">
    <property type="entry name" value="HisK_dim/P_dom"/>
</dbReference>
<keyword evidence="14 15" id="KW-0472">Membrane</keyword>
<dbReference type="KEGG" id="rpb:RPB_2373"/>
<dbReference type="HOGENOM" id="CLU_000445_89_27_5"/>
<dbReference type="eggNOG" id="COG2205">
    <property type="taxonomic scope" value="Bacteria"/>
</dbReference>
<feature type="transmembrane region" description="Helical" evidence="15">
    <location>
        <begin position="179"/>
        <end position="198"/>
    </location>
</feature>
<name>Q2IXI2_RHOP2</name>
<dbReference type="InterPro" id="IPR003660">
    <property type="entry name" value="HAMP_dom"/>
</dbReference>
<dbReference type="Pfam" id="PF00512">
    <property type="entry name" value="HisKA"/>
    <property type="match status" value="1"/>
</dbReference>
<dbReference type="InterPro" id="IPR005467">
    <property type="entry name" value="His_kinase_dom"/>
</dbReference>
<dbReference type="InterPro" id="IPR004358">
    <property type="entry name" value="Sig_transdc_His_kin-like_C"/>
</dbReference>
<evidence type="ECO:0000256" key="3">
    <source>
        <dbReference type="ARBA" id="ARBA00012438"/>
    </source>
</evidence>
<comment type="catalytic activity">
    <reaction evidence="1">
        <text>ATP + protein L-histidine = ADP + protein N-phospho-L-histidine.</text>
        <dbReference type="EC" id="2.7.13.3"/>
    </reaction>
</comment>
<evidence type="ECO:0000256" key="12">
    <source>
        <dbReference type="ARBA" id="ARBA00022989"/>
    </source>
</evidence>
<keyword evidence="19" id="KW-1185">Reference proteome</keyword>
<dbReference type="Proteomes" id="UP000008809">
    <property type="component" value="Chromosome"/>
</dbReference>
<dbReference type="Gene3D" id="3.30.565.10">
    <property type="entry name" value="Histidine kinase-like ATPase, C-terminal domain"/>
    <property type="match status" value="1"/>
</dbReference>
<comment type="subcellular location">
    <subcellularLocation>
        <location evidence="2">Cell inner membrane</location>
        <topology evidence="2">Multi-pass membrane protein</topology>
    </subcellularLocation>
</comment>
<dbReference type="PROSITE" id="PS50109">
    <property type="entry name" value="HIS_KIN"/>
    <property type="match status" value="1"/>
</dbReference>
<evidence type="ECO:0000256" key="9">
    <source>
        <dbReference type="ARBA" id="ARBA00022741"/>
    </source>
</evidence>
<dbReference type="InterPro" id="IPR003594">
    <property type="entry name" value="HATPase_dom"/>
</dbReference>
<evidence type="ECO:0000256" key="2">
    <source>
        <dbReference type="ARBA" id="ARBA00004429"/>
    </source>
</evidence>
<keyword evidence="13" id="KW-0902">Two-component regulatory system</keyword>
<protein>
    <recommendedName>
        <fullName evidence="3">histidine kinase</fullName>
        <ecNumber evidence="3">2.7.13.3</ecNumber>
    </recommendedName>
</protein>
<keyword evidence="12 15" id="KW-1133">Transmembrane helix</keyword>
<evidence type="ECO:0000256" key="5">
    <source>
        <dbReference type="ARBA" id="ARBA00022519"/>
    </source>
</evidence>
<dbReference type="STRING" id="316058.RPB_2373"/>
<keyword evidence="6" id="KW-0597">Phosphoprotein</keyword>
<keyword evidence="9" id="KW-0547">Nucleotide-binding</keyword>
<proteinExistence type="predicted"/>
<evidence type="ECO:0000256" key="8">
    <source>
        <dbReference type="ARBA" id="ARBA00022692"/>
    </source>
</evidence>
<evidence type="ECO:0000256" key="6">
    <source>
        <dbReference type="ARBA" id="ARBA00022553"/>
    </source>
</evidence>
<organism evidence="18 19">
    <name type="scientific">Rhodopseudomonas palustris (strain HaA2)</name>
    <dbReference type="NCBI Taxonomy" id="316058"/>
    <lineage>
        <taxon>Bacteria</taxon>
        <taxon>Pseudomonadati</taxon>
        <taxon>Pseudomonadota</taxon>
        <taxon>Alphaproteobacteria</taxon>
        <taxon>Hyphomicrobiales</taxon>
        <taxon>Nitrobacteraceae</taxon>
        <taxon>Rhodopseudomonas</taxon>
    </lineage>
</organism>
<dbReference type="OrthoDB" id="9804645at2"/>
<keyword evidence="8 15" id="KW-0812">Transmembrane</keyword>
<keyword evidence="11" id="KW-0067">ATP-binding</keyword>
<evidence type="ECO:0000256" key="13">
    <source>
        <dbReference type="ARBA" id="ARBA00023012"/>
    </source>
</evidence>
<dbReference type="SMART" id="SM00388">
    <property type="entry name" value="HisKA"/>
    <property type="match status" value="1"/>
</dbReference>
<dbReference type="CDD" id="cd00082">
    <property type="entry name" value="HisKA"/>
    <property type="match status" value="1"/>
</dbReference>
<evidence type="ECO:0000259" key="16">
    <source>
        <dbReference type="PROSITE" id="PS50109"/>
    </source>
</evidence>
<keyword evidence="4" id="KW-1003">Cell membrane</keyword>
<evidence type="ECO:0000256" key="4">
    <source>
        <dbReference type="ARBA" id="ARBA00022475"/>
    </source>
</evidence>
<dbReference type="InterPro" id="IPR050980">
    <property type="entry name" value="2C_sensor_his_kinase"/>
</dbReference>
<gene>
    <name evidence="18" type="ordered locus">RPB_2373</name>
</gene>
<evidence type="ECO:0000256" key="14">
    <source>
        <dbReference type="ARBA" id="ARBA00023136"/>
    </source>
</evidence>